<dbReference type="GO" id="GO:0015297">
    <property type="term" value="F:antiporter activity"/>
    <property type="evidence" value="ECO:0007669"/>
    <property type="project" value="InterPro"/>
</dbReference>
<evidence type="ECO:0000256" key="2">
    <source>
        <dbReference type="SAM" id="MobiDB-lite"/>
    </source>
</evidence>
<feature type="transmembrane region" description="Helical" evidence="3">
    <location>
        <begin position="31"/>
        <end position="56"/>
    </location>
</feature>
<dbReference type="Pfam" id="PF01554">
    <property type="entry name" value="MatE"/>
    <property type="match status" value="1"/>
</dbReference>
<sequence>MEDPLLAATGNEKHGGGKEESLAARDVKKQLFLAGPLIVGFLLQNIVQMVSVMFVGHLGELALSSASVATSFAGVTGFSLLAGMACSLDTLCGQAFGAGQHHLLGVYKQRAMLLLTLVSVPVAAMWAYTGEILAWCGQDPDIAAGAGSYIRWLILALSVYGPLAVPRPVPADAEPRRADDAELRRHRARPPGRLLAAGAKARPEHRRRPTGQHRLLPRQPGHAGALRQALAVVRALLDGVLRRGVPRKGWCATCGATYTAARRNWSGTLRR</sequence>
<dbReference type="AlphaFoldDB" id="A0A0A9FLN9"/>
<reference evidence="4" key="1">
    <citation type="submission" date="2014-09" db="EMBL/GenBank/DDBJ databases">
        <authorList>
            <person name="Magalhaes I.L.F."/>
            <person name="Oliveira U."/>
            <person name="Santos F.R."/>
            <person name="Vidigal T.H.D.A."/>
            <person name="Brescovit A.D."/>
            <person name="Santos A.J."/>
        </authorList>
    </citation>
    <scope>NUCLEOTIDE SEQUENCE</scope>
    <source>
        <tissue evidence="4">Shoot tissue taken approximately 20 cm above the soil surface</tissue>
    </source>
</reference>
<feature type="region of interest" description="Disordered" evidence="2">
    <location>
        <begin position="196"/>
        <end position="221"/>
    </location>
</feature>
<keyword evidence="3" id="KW-0472">Membrane</keyword>
<feature type="transmembrane region" description="Helical" evidence="3">
    <location>
        <begin position="111"/>
        <end position="129"/>
    </location>
</feature>
<organism evidence="4">
    <name type="scientific">Arundo donax</name>
    <name type="common">Giant reed</name>
    <name type="synonym">Donax arundinaceus</name>
    <dbReference type="NCBI Taxonomy" id="35708"/>
    <lineage>
        <taxon>Eukaryota</taxon>
        <taxon>Viridiplantae</taxon>
        <taxon>Streptophyta</taxon>
        <taxon>Embryophyta</taxon>
        <taxon>Tracheophyta</taxon>
        <taxon>Spermatophyta</taxon>
        <taxon>Magnoliopsida</taxon>
        <taxon>Liliopsida</taxon>
        <taxon>Poales</taxon>
        <taxon>Poaceae</taxon>
        <taxon>PACMAD clade</taxon>
        <taxon>Arundinoideae</taxon>
        <taxon>Arundineae</taxon>
        <taxon>Arundo</taxon>
    </lineage>
</organism>
<feature type="transmembrane region" description="Helical" evidence="3">
    <location>
        <begin position="68"/>
        <end position="91"/>
    </location>
</feature>
<dbReference type="PANTHER" id="PTHR11206">
    <property type="entry name" value="MULTIDRUG RESISTANCE PROTEIN"/>
    <property type="match status" value="1"/>
</dbReference>
<feature type="compositionally biased region" description="Basic and acidic residues" evidence="2">
    <location>
        <begin position="11"/>
        <end position="20"/>
    </location>
</feature>
<accession>A0A0A9FLN9</accession>
<dbReference type="InterPro" id="IPR002528">
    <property type="entry name" value="MATE_fam"/>
</dbReference>
<feature type="transmembrane region" description="Helical" evidence="3">
    <location>
        <begin position="149"/>
        <end position="166"/>
    </location>
</feature>
<dbReference type="GO" id="GO:0016020">
    <property type="term" value="C:membrane"/>
    <property type="evidence" value="ECO:0007669"/>
    <property type="project" value="InterPro"/>
</dbReference>
<evidence type="ECO:0000256" key="3">
    <source>
        <dbReference type="SAM" id="Phobius"/>
    </source>
</evidence>
<reference evidence="4" key="2">
    <citation type="journal article" date="2015" name="Data Brief">
        <title>Shoot transcriptome of the giant reed, Arundo donax.</title>
        <authorList>
            <person name="Barrero R.A."/>
            <person name="Guerrero F.D."/>
            <person name="Moolhuijzen P."/>
            <person name="Goolsby J.A."/>
            <person name="Tidwell J."/>
            <person name="Bellgard S.E."/>
            <person name="Bellgard M.I."/>
        </authorList>
    </citation>
    <scope>NUCLEOTIDE SEQUENCE</scope>
    <source>
        <tissue evidence="4">Shoot tissue taken approximately 20 cm above the soil surface</tissue>
    </source>
</reference>
<keyword evidence="3" id="KW-0812">Transmembrane</keyword>
<proteinExistence type="inferred from homology"/>
<evidence type="ECO:0000256" key="1">
    <source>
        <dbReference type="ARBA" id="ARBA00010199"/>
    </source>
</evidence>
<dbReference type="GO" id="GO:0042910">
    <property type="term" value="F:xenobiotic transmembrane transporter activity"/>
    <property type="evidence" value="ECO:0007669"/>
    <property type="project" value="InterPro"/>
</dbReference>
<keyword evidence="3" id="KW-1133">Transmembrane helix</keyword>
<evidence type="ECO:0008006" key="5">
    <source>
        <dbReference type="Google" id="ProtNLM"/>
    </source>
</evidence>
<name>A0A0A9FLN9_ARUDO</name>
<protein>
    <recommendedName>
        <fullName evidence="5">Protein DETOXIFICATION</fullName>
    </recommendedName>
</protein>
<evidence type="ECO:0000313" key="4">
    <source>
        <dbReference type="EMBL" id="JAE09193.1"/>
    </source>
</evidence>
<feature type="region of interest" description="Disordered" evidence="2">
    <location>
        <begin position="1"/>
        <end position="20"/>
    </location>
</feature>
<comment type="similarity">
    <text evidence="1">Belongs to the multi antimicrobial extrusion (MATE) (TC 2.A.66.1) family.</text>
</comment>
<dbReference type="EMBL" id="GBRH01188703">
    <property type="protein sequence ID" value="JAE09193.1"/>
    <property type="molecule type" value="Transcribed_RNA"/>
</dbReference>